<evidence type="ECO:0000256" key="4">
    <source>
        <dbReference type="ARBA" id="ARBA00023002"/>
    </source>
</evidence>
<evidence type="ECO:0000256" key="6">
    <source>
        <dbReference type="ARBA" id="ARBA00023242"/>
    </source>
</evidence>
<dbReference type="GO" id="GO:0005634">
    <property type="term" value="C:nucleus"/>
    <property type="evidence" value="ECO:0007669"/>
    <property type="project" value="UniProtKB-SubCell"/>
</dbReference>
<protein>
    <submittedName>
        <fullName evidence="8">8319_t:CDS:1</fullName>
    </submittedName>
</protein>
<evidence type="ECO:0000256" key="5">
    <source>
        <dbReference type="ARBA" id="ARBA00023004"/>
    </source>
</evidence>
<keyword evidence="9" id="KW-1185">Reference proteome</keyword>
<gene>
    <name evidence="8" type="ORF">PBRASI_LOCUS266</name>
</gene>
<comment type="caution">
    <text evidence="8">The sequence shown here is derived from an EMBL/GenBank/DDBJ whole genome shotgun (WGS) entry which is preliminary data.</text>
</comment>
<dbReference type="Proteomes" id="UP000789739">
    <property type="component" value="Unassembled WGS sequence"/>
</dbReference>
<evidence type="ECO:0000256" key="1">
    <source>
        <dbReference type="ARBA" id="ARBA00001954"/>
    </source>
</evidence>
<keyword evidence="4" id="KW-0560">Oxidoreductase</keyword>
<dbReference type="SMART" id="SM00558">
    <property type="entry name" value="JmjC"/>
    <property type="match status" value="1"/>
</dbReference>
<dbReference type="PANTHER" id="PTHR12461">
    <property type="entry name" value="HYPOXIA-INDUCIBLE FACTOR 1 ALPHA INHIBITOR-RELATED"/>
    <property type="match status" value="1"/>
</dbReference>
<feature type="domain" description="JmjC" evidence="7">
    <location>
        <begin position="287"/>
        <end position="427"/>
    </location>
</feature>
<dbReference type="PROSITE" id="PS51184">
    <property type="entry name" value="JMJC"/>
    <property type="match status" value="1"/>
</dbReference>
<accession>A0A9N8VM12</accession>
<dbReference type="EMBL" id="CAJVPI010000012">
    <property type="protein sequence ID" value="CAG8455073.1"/>
    <property type="molecule type" value="Genomic_DNA"/>
</dbReference>
<dbReference type="AlphaFoldDB" id="A0A9N8VM12"/>
<reference evidence="8" key="1">
    <citation type="submission" date="2021-06" db="EMBL/GenBank/DDBJ databases">
        <authorList>
            <person name="Kallberg Y."/>
            <person name="Tangrot J."/>
            <person name="Rosling A."/>
        </authorList>
    </citation>
    <scope>NUCLEOTIDE SEQUENCE</scope>
    <source>
        <strain evidence="8">BR232B</strain>
    </source>
</reference>
<sequence>MATDLVANACQLITDKLKQEISTPYSSNSDPAIIRNDRHILAALHTCLLYLPSSPSDCLPTITILVDHVVRELYNYPHEDVPEYWRRIHTDASIIKAICEAKLARDKTDWKNVVKTIDVALVMSGAPGGRRDMMLDLIGEVEKVLAEIEENEDRHNNDCVDEPQPLQQPYISYPVPRHSTPPSISFFTSHIASSRQPIIIESSLSHWPALSSRPWSDLDYLTTLVGKHRQVPVEIGSKYTDDDWMQKFVSFGDYVQLIKTSDRCKDKYEKDHQECVTSDSSAKQQIAYLAQHNLFFQIPRLLDDIITPDYCFVDTGCSSEDDSMDVDINAWFGPSGTVSPLHTDPTHNLLAQVAGTKYVRLYAPEESYKLYPFDHNKTLGNTSQVDVESPDIAKFPLFESARYKECLLSPGDLLYIPAGGIMFDRLV</sequence>
<evidence type="ECO:0000259" key="7">
    <source>
        <dbReference type="PROSITE" id="PS51184"/>
    </source>
</evidence>
<dbReference type="GO" id="GO:0046872">
    <property type="term" value="F:metal ion binding"/>
    <property type="evidence" value="ECO:0007669"/>
    <property type="project" value="UniProtKB-KW"/>
</dbReference>
<dbReference type="Pfam" id="PF13621">
    <property type="entry name" value="Cupin_8"/>
    <property type="match status" value="1"/>
</dbReference>
<comment type="cofactor">
    <cofactor evidence="1">
        <name>Fe(2+)</name>
        <dbReference type="ChEBI" id="CHEBI:29033"/>
    </cofactor>
</comment>
<dbReference type="GO" id="GO:0051864">
    <property type="term" value="F:histone H3K36 demethylase activity"/>
    <property type="evidence" value="ECO:0007669"/>
    <property type="project" value="TreeGrafter"/>
</dbReference>
<dbReference type="SUPFAM" id="SSF51197">
    <property type="entry name" value="Clavaminate synthase-like"/>
    <property type="match status" value="1"/>
</dbReference>
<keyword evidence="6" id="KW-0539">Nucleus</keyword>
<dbReference type="Gene3D" id="2.60.120.650">
    <property type="entry name" value="Cupin"/>
    <property type="match status" value="1"/>
</dbReference>
<organism evidence="8 9">
    <name type="scientific">Paraglomus brasilianum</name>
    <dbReference type="NCBI Taxonomy" id="144538"/>
    <lineage>
        <taxon>Eukaryota</taxon>
        <taxon>Fungi</taxon>
        <taxon>Fungi incertae sedis</taxon>
        <taxon>Mucoromycota</taxon>
        <taxon>Glomeromycotina</taxon>
        <taxon>Glomeromycetes</taxon>
        <taxon>Paraglomerales</taxon>
        <taxon>Paraglomeraceae</taxon>
        <taxon>Paraglomus</taxon>
    </lineage>
</organism>
<keyword evidence="5" id="KW-0408">Iron</keyword>
<evidence type="ECO:0000313" key="8">
    <source>
        <dbReference type="EMBL" id="CAG8455073.1"/>
    </source>
</evidence>
<dbReference type="PANTHER" id="PTHR12461:SF106">
    <property type="entry name" value="BIFUNCTIONAL PEPTIDASE AND ARGINYL-HYDROXYLASE JMJD5"/>
    <property type="match status" value="1"/>
</dbReference>
<evidence type="ECO:0000313" key="9">
    <source>
        <dbReference type="Proteomes" id="UP000789739"/>
    </source>
</evidence>
<keyword evidence="3" id="KW-0479">Metal-binding</keyword>
<evidence type="ECO:0000256" key="3">
    <source>
        <dbReference type="ARBA" id="ARBA00022723"/>
    </source>
</evidence>
<dbReference type="InterPro" id="IPR003347">
    <property type="entry name" value="JmjC_dom"/>
</dbReference>
<name>A0A9N8VM12_9GLOM</name>
<comment type="subcellular location">
    <subcellularLocation>
        <location evidence="2">Nucleus</location>
    </subcellularLocation>
</comment>
<proteinExistence type="predicted"/>
<dbReference type="InterPro" id="IPR041667">
    <property type="entry name" value="Cupin_8"/>
</dbReference>
<evidence type="ECO:0000256" key="2">
    <source>
        <dbReference type="ARBA" id="ARBA00004123"/>
    </source>
</evidence>
<dbReference type="OrthoDB" id="47172at2759"/>